<evidence type="ECO:0000313" key="3">
    <source>
        <dbReference type="Proteomes" id="UP000192582"/>
    </source>
</evidence>
<protein>
    <submittedName>
        <fullName evidence="2">Uncharacterized protein</fullName>
    </submittedName>
</protein>
<keyword evidence="3" id="KW-1185">Reference proteome</keyword>
<accession>A0A1W1VGI2</accession>
<dbReference type="AlphaFoldDB" id="A0A1W1VGI2"/>
<proteinExistence type="predicted"/>
<feature type="region of interest" description="Disordered" evidence="1">
    <location>
        <begin position="1"/>
        <end position="21"/>
    </location>
</feature>
<evidence type="ECO:0000313" key="2">
    <source>
        <dbReference type="EMBL" id="SMB92330.1"/>
    </source>
</evidence>
<gene>
    <name evidence="2" type="ORF">SAMN00790413_01527</name>
</gene>
<evidence type="ECO:0000256" key="1">
    <source>
        <dbReference type="SAM" id="MobiDB-lite"/>
    </source>
</evidence>
<sequence>MTRPNTPASSRFAGSCRQKRPPSCTGLLARSYFIFKKFRIARAIAPASLSR</sequence>
<reference evidence="2 3" key="1">
    <citation type="submission" date="2017-04" db="EMBL/GenBank/DDBJ databases">
        <authorList>
            <person name="Afonso C.L."/>
            <person name="Miller P.J."/>
            <person name="Scott M.A."/>
            <person name="Spackman E."/>
            <person name="Goraichik I."/>
            <person name="Dimitrov K.M."/>
            <person name="Suarez D.L."/>
            <person name="Swayne D.E."/>
        </authorList>
    </citation>
    <scope>NUCLEOTIDE SEQUENCE [LARGE SCALE GENOMIC DNA]</scope>
    <source>
        <strain evidence="2 3">KR-140</strain>
    </source>
</reference>
<organism evidence="2 3">
    <name type="scientific">Deinococcus hopiensis KR-140</name>
    <dbReference type="NCBI Taxonomy" id="695939"/>
    <lineage>
        <taxon>Bacteria</taxon>
        <taxon>Thermotogati</taxon>
        <taxon>Deinococcota</taxon>
        <taxon>Deinococci</taxon>
        <taxon>Deinococcales</taxon>
        <taxon>Deinococcaceae</taxon>
        <taxon>Deinococcus</taxon>
    </lineage>
</organism>
<name>A0A1W1VGI2_9DEIO</name>
<dbReference type="EMBL" id="FWWU01000009">
    <property type="protein sequence ID" value="SMB92330.1"/>
    <property type="molecule type" value="Genomic_DNA"/>
</dbReference>
<dbReference type="Proteomes" id="UP000192582">
    <property type="component" value="Unassembled WGS sequence"/>
</dbReference>